<dbReference type="InterPro" id="IPR003447">
    <property type="entry name" value="FEMABX"/>
</dbReference>
<dbReference type="GO" id="GO:0009252">
    <property type="term" value="P:peptidoglycan biosynthetic process"/>
    <property type="evidence" value="ECO:0007669"/>
    <property type="project" value="UniProtKB-KW"/>
</dbReference>
<evidence type="ECO:0000256" key="6">
    <source>
        <dbReference type="ARBA" id="ARBA00023316"/>
    </source>
</evidence>
<dbReference type="InterPro" id="IPR016181">
    <property type="entry name" value="Acyl_CoA_acyltransferase"/>
</dbReference>
<dbReference type="PANTHER" id="PTHR36174">
    <property type="entry name" value="LIPID II:GLYCINE GLYCYLTRANSFERASE"/>
    <property type="match status" value="1"/>
</dbReference>
<organism evidence="7 8">
    <name type="scientific">Treponema bryantii</name>
    <dbReference type="NCBI Taxonomy" id="163"/>
    <lineage>
        <taxon>Bacteria</taxon>
        <taxon>Pseudomonadati</taxon>
        <taxon>Spirochaetota</taxon>
        <taxon>Spirochaetia</taxon>
        <taxon>Spirochaetales</taxon>
        <taxon>Treponemataceae</taxon>
        <taxon>Treponema</taxon>
    </lineage>
</organism>
<keyword evidence="3" id="KW-0133">Cell shape</keyword>
<keyword evidence="5" id="KW-0012">Acyltransferase</keyword>
<dbReference type="RefSeq" id="WP_074930707.1">
    <property type="nucleotide sequence ID" value="NZ_FORI01000002.1"/>
</dbReference>
<dbReference type="Proteomes" id="UP000182737">
    <property type="component" value="Unassembled WGS sequence"/>
</dbReference>
<evidence type="ECO:0000256" key="1">
    <source>
        <dbReference type="ARBA" id="ARBA00009943"/>
    </source>
</evidence>
<comment type="similarity">
    <text evidence="1">Belongs to the FemABX family.</text>
</comment>
<dbReference type="PANTHER" id="PTHR36174:SF1">
    <property type="entry name" value="LIPID II:GLYCINE GLYCYLTRANSFERASE"/>
    <property type="match status" value="1"/>
</dbReference>
<evidence type="ECO:0000256" key="2">
    <source>
        <dbReference type="ARBA" id="ARBA00022679"/>
    </source>
</evidence>
<evidence type="ECO:0000313" key="7">
    <source>
        <dbReference type="EMBL" id="SFI55062.1"/>
    </source>
</evidence>
<gene>
    <name evidence="7" type="ORF">SAMN04487775_102327</name>
</gene>
<dbReference type="EMBL" id="FORI01000002">
    <property type="protein sequence ID" value="SFI55062.1"/>
    <property type="molecule type" value="Genomic_DNA"/>
</dbReference>
<dbReference type="GO" id="GO:0016755">
    <property type="term" value="F:aminoacyltransferase activity"/>
    <property type="evidence" value="ECO:0007669"/>
    <property type="project" value="InterPro"/>
</dbReference>
<reference evidence="8" key="1">
    <citation type="submission" date="2016-10" db="EMBL/GenBank/DDBJ databases">
        <authorList>
            <person name="Varghese N."/>
            <person name="Submissions S."/>
        </authorList>
    </citation>
    <scope>NUCLEOTIDE SEQUENCE [LARGE SCALE GENOMIC DNA]</scope>
    <source>
        <strain evidence="8">XBD1002</strain>
    </source>
</reference>
<dbReference type="AlphaFoldDB" id="A0A1I3J472"/>
<dbReference type="PROSITE" id="PS51191">
    <property type="entry name" value="FEMABX"/>
    <property type="match status" value="1"/>
</dbReference>
<dbReference type="Gene3D" id="3.40.630.30">
    <property type="match status" value="1"/>
</dbReference>
<name>A0A1I3J472_9SPIR</name>
<dbReference type="OrthoDB" id="9785911at2"/>
<evidence type="ECO:0000256" key="5">
    <source>
        <dbReference type="ARBA" id="ARBA00023315"/>
    </source>
</evidence>
<keyword evidence="4" id="KW-0573">Peptidoglycan synthesis</keyword>
<accession>A0A1I3J472</accession>
<evidence type="ECO:0000256" key="3">
    <source>
        <dbReference type="ARBA" id="ARBA00022960"/>
    </source>
</evidence>
<sequence>MFDITIKPIESSAHENDGTFLQTPFWCNFKARHGWTYRRFKVEYTLPPLNAEENTVVECSRSERIETTGIVKTELAVLNRSFAKGAFSIAYIPLFPKLPYECTPEEVINKAFESDENVVSIRPSDYSTTGVISQEIITPETQTIEFVHLLSELAAALKPELPKNTIAIRFDPDVIFSTPEDRDLFNYGMKTVAYADRIKLKKNSVDIQPPDSTLVDLTGTEEEILEKMHSKWRYNIRLSERKGVTIHRYLGNDINLSEKLDKFYELTKITNARDGNASHAKAYYLDLIKSSAEEISKGRDVPVISLYIAEHEGEEIASIMTLFSHDEAIYLYGASSNSKRNLMPNHLLQWTAMKDAKAYGSKYYDMYGMPPEGKDENHPMHGLYMFKANFGGKNIHRTGSWDVPLKPVYRCYSAAEKLRAFWHKKVIKKLKGR</sequence>
<evidence type="ECO:0000313" key="8">
    <source>
        <dbReference type="Proteomes" id="UP000182737"/>
    </source>
</evidence>
<keyword evidence="2 7" id="KW-0808">Transferase</keyword>
<keyword evidence="6" id="KW-0961">Cell wall biogenesis/degradation</keyword>
<dbReference type="SUPFAM" id="SSF55729">
    <property type="entry name" value="Acyl-CoA N-acyltransferases (Nat)"/>
    <property type="match status" value="1"/>
</dbReference>
<dbReference type="GO" id="GO:0008360">
    <property type="term" value="P:regulation of cell shape"/>
    <property type="evidence" value="ECO:0007669"/>
    <property type="project" value="UniProtKB-KW"/>
</dbReference>
<protein>
    <submittedName>
        <fullName evidence="7">Lipid II:glycine glycyltransferase (Peptidoglycan interpeptide bridge formation enzyme)</fullName>
    </submittedName>
</protein>
<dbReference type="GO" id="GO:0071555">
    <property type="term" value="P:cell wall organization"/>
    <property type="evidence" value="ECO:0007669"/>
    <property type="project" value="UniProtKB-KW"/>
</dbReference>
<keyword evidence="8" id="KW-1185">Reference proteome</keyword>
<dbReference type="Pfam" id="PF02388">
    <property type="entry name" value="FemAB"/>
    <property type="match status" value="2"/>
</dbReference>
<evidence type="ECO:0000256" key="4">
    <source>
        <dbReference type="ARBA" id="ARBA00022984"/>
    </source>
</evidence>
<dbReference type="InterPro" id="IPR050644">
    <property type="entry name" value="PG_Glycine_Bridge_Synth"/>
</dbReference>
<proteinExistence type="inferred from homology"/>